<protein>
    <submittedName>
        <fullName evidence="2">Uncharacterized protein</fullName>
    </submittedName>
</protein>
<accession>A0A4S4L872</accession>
<evidence type="ECO:0000313" key="2">
    <source>
        <dbReference type="EMBL" id="THH07181.1"/>
    </source>
</evidence>
<feature type="region of interest" description="Disordered" evidence="1">
    <location>
        <begin position="22"/>
        <end position="47"/>
    </location>
</feature>
<dbReference type="AlphaFoldDB" id="A0A4S4L872"/>
<dbReference type="OrthoDB" id="9984419at2759"/>
<proteinExistence type="predicted"/>
<organism evidence="2 3">
    <name type="scientific">Phellinidium pouzarii</name>
    <dbReference type="NCBI Taxonomy" id="167371"/>
    <lineage>
        <taxon>Eukaryota</taxon>
        <taxon>Fungi</taxon>
        <taxon>Dikarya</taxon>
        <taxon>Basidiomycota</taxon>
        <taxon>Agaricomycotina</taxon>
        <taxon>Agaricomycetes</taxon>
        <taxon>Hymenochaetales</taxon>
        <taxon>Hymenochaetaceae</taxon>
        <taxon>Phellinidium</taxon>
    </lineage>
</organism>
<dbReference type="Proteomes" id="UP000308199">
    <property type="component" value="Unassembled WGS sequence"/>
</dbReference>
<sequence>MDNLEEGINNAEVQPEYDMEFARYGPNPIELPMSPPRTPSPDAHDPEFRRELSPFSVSSSMTSVDSMESVGYFREEGGRMFPAMPNVPVVLPVDREEMRRISGQYDLLKLISSDRHYEEINGLLNPPHKASIRVLNVISNSPWIDDMAQEYPHTSDYKFWLREWKRLLRPGGILVAEDLEMATWNCDGSDPWQSTPMVCQFVDRMHMSLLAQGIDNSCTELVGSWLHEIGGFSEIDNTVTSIPIGGWDTDELQQEIGNMARDNFVSALLTVSPHFRRAGTSQEQIDEMLVQARAELSDSDNIIFQRLFYTFARKEEAELDVS</sequence>
<evidence type="ECO:0000313" key="3">
    <source>
        <dbReference type="Proteomes" id="UP000308199"/>
    </source>
</evidence>
<evidence type="ECO:0000256" key="1">
    <source>
        <dbReference type="SAM" id="MobiDB-lite"/>
    </source>
</evidence>
<name>A0A4S4L872_9AGAM</name>
<dbReference type="InterPro" id="IPR029063">
    <property type="entry name" value="SAM-dependent_MTases_sf"/>
</dbReference>
<gene>
    <name evidence="2" type="ORF">EW145_g3560</name>
</gene>
<reference evidence="2 3" key="1">
    <citation type="submission" date="2019-02" db="EMBL/GenBank/DDBJ databases">
        <title>Genome sequencing of the rare red list fungi Phellinidium pouzarii.</title>
        <authorList>
            <person name="Buettner E."/>
            <person name="Kellner H."/>
        </authorList>
    </citation>
    <scope>NUCLEOTIDE SEQUENCE [LARGE SCALE GENOMIC DNA]</scope>
    <source>
        <strain evidence="2 3">DSM 108285</strain>
    </source>
</reference>
<keyword evidence="3" id="KW-1185">Reference proteome</keyword>
<comment type="caution">
    <text evidence="2">The sequence shown here is derived from an EMBL/GenBank/DDBJ whole genome shotgun (WGS) entry which is preliminary data.</text>
</comment>
<dbReference type="EMBL" id="SGPK01000156">
    <property type="protein sequence ID" value="THH07181.1"/>
    <property type="molecule type" value="Genomic_DNA"/>
</dbReference>
<dbReference type="SUPFAM" id="SSF53335">
    <property type="entry name" value="S-adenosyl-L-methionine-dependent methyltransferases"/>
    <property type="match status" value="1"/>
</dbReference>